<feature type="region of interest" description="Disordered" evidence="5">
    <location>
        <begin position="267"/>
        <end position="330"/>
    </location>
</feature>
<evidence type="ECO:0000256" key="5">
    <source>
        <dbReference type="SAM" id="MobiDB-lite"/>
    </source>
</evidence>
<evidence type="ECO:0000256" key="4">
    <source>
        <dbReference type="ARBA" id="ARBA00022691"/>
    </source>
</evidence>
<feature type="compositionally biased region" description="Basic and acidic residues" evidence="5">
    <location>
        <begin position="318"/>
        <end position="327"/>
    </location>
</feature>
<dbReference type="OrthoDB" id="276151at2759"/>
<dbReference type="Proteomes" id="UP000756346">
    <property type="component" value="Unassembled WGS sequence"/>
</dbReference>
<dbReference type="InterPro" id="IPR029063">
    <property type="entry name" value="SAM-dependent_MTases_sf"/>
</dbReference>
<feature type="region of interest" description="Disordered" evidence="5">
    <location>
        <begin position="243"/>
        <end position="262"/>
    </location>
</feature>
<feature type="compositionally biased region" description="Low complexity" evidence="5">
    <location>
        <begin position="272"/>
        <end position="285"/>
    </location>
</feature>
<evidence type="ECO:0000313" key="7">
    <source>
        <dbReference type="Proteomes" id="UP000756346"/>
    </source>
</evidence>
<keyword evidence="4" id="KW-0949">S-adenosyl-L-methionine</keyword>
<dbReference type="RefSeq" id="XP_046009087.1">
    <property type="nucleotide sequence ID" value="XM_046159153.1"/>
</dbReference>
<dbReference type="EMBL" id="JAGTJQ010000008">
    <property type="protein sequence ID" value="KAH7025870.1"/>
    <property type="molecule type" value="Genomic_DNA"/>
</dbReference>
<dbReference type="Pfam" id="PF05724">
    <property type="entry name" value="TPMT"/>
    <property type="match status" value="1"/>
</dbReference>
<dbReference type="GO" id="GO:0032259">
    <property type="term" value="P:methylation"/>
    <property type="evidence" value="ECO:0007669"/>
    <property type="project" value="UniProtKB-KW"/>
</dbReference>
<dbReference type="InterPro" id="IPR008854">
    <property type="entry name" value="TPMT"/>
</dbReference>
<comment type="caution">
    <text evidence="6">The sequence shown here is derived from an EMBL/GenBank/DDBJ whole genome shotgun (WGS) entry which is preliminary data.</text>
</comment>
<dbReference type="AlphaFoldDB" id="A0A9P9BM33"/>
<organism evidence="6 7">
    <name type="scientific">Microdochium trichocladiopsis</name>
    <dbReference type="NCBI Taxonomy" id="1682393"/>
    <lineage>
        <taxon>Eukaryota</taxon>
        <taxon>Fungi</taxon>
        <taxon>Dikarya</taxon>
        <taxon>Ascomycota</taxon>
        <taxon>Pezizomycotina</taxon>
        <taxon>Sordariomycetes</taxon>
        <taxon>Xylariomycetidae</taxon>
        <taxon>Xylariales</taxon>
        <taxon>Microdochiaceae</taxon>
        <taxon>Microdochium</taxon>
    </lineage>
</organism>
<evidence type="ECO:0000256" key="1">
    <source>
        <dbReference type="ARBA" id="ARBA00022553"/>
    </source>
</evidence>
<dbReference type="CDD" id="cd02440">
    <property type="entry name" value="AdoMet_MTases"/>
    <property type="match status" value="1"/>
</dbReference>
<dbReference type="Gene3D" id="3.40.50.150">
    <property type="entry name" value="Vaccinia Virus protein VP39"/>
    <property type="match status" value="1"/>
</dbReference>
<keyword evidence="1" id="KW-0597">Phosphoprotein</keyword>
<accession>A0A9P9BM33</accession>
<dbReference type="GO" id="GO:0008757">
    <property type="term" value="F:S-adenosylmethionine-dependent methyltransferase activity"/>
    <property type="evidence" value="ECO:0007669"/>
    <property type="project" value="InterPro"/>
</dbReference>
<dbReference type="GeneID" id="70188699"/>
<dbReference type="PROSITE" id="PS51585">
    <property type="entry name" value="SAM_MT_TPMT"/>
    <property type="match status" value="1"/>
</dbReference>
<dbReference type="PANTHER" id="PTHR32183:SF6">
    <property type="entry name" value="CYSTEINE SULFINATE DESULFINASE_CYSTEINE DESULFURASE AND RELATED ENZYMES"/>
    <property type="match status" value="1"/>
</dbReference>
<keyword evidence="2 6" id="KW-0489">Methyltransferase</keyword>
<feature type="region of interest" description="Disordered" evidence="5">
    <location>
        <begin position="83"/>
        <end position="107"/>
    </location>
</feature>
<keyword evidence="3" id="KW-0808">Transferase</keyword>
<evidence type="ECO:0000256" key="3">
    <source>
        <dbReference type="ARBA" id="ARBA00022679"/>
    </source>
</evidence>
<dbReference type="PANTHER" id="PTHR32183">
    <property type="match status" value="1"/>
</dbReference>
<reference evidence="6" key="1">
    <citation type="journal article" date="2021" name="Nat. Commun.">
        <title>Genetic determinants of endophytism in the Arabidopsis root mycobiome.</title>
        <authorList>
            <person name="Mesny F."/>
            <person name="Miyauchi S."/>
            <person name="Thiergart T."/>
            <person name="Pickel B."/>
            <person name="Atanasova L."/>
            <person name="Karlsson M."/>
            <person name="Huettel B."/>
            <person name="Barry K.W."/>
            <person name="Haridas S."/>
            <person name="Chen C."/>
            <person name="Bauer D."/>
            <person name="Andreopoulos W."/>
            <person name="Pangilinan J."/>
            <person name="LaButti K."/>
            <person name="Riley R."/>
            <person name="Lipzen A."/>
            <person name="Clum A."/>
            <person name="Drula E."/>
            <person name="Henrissat B."/>
            <person name="Kohler A."/>
            <person name="Grigoriev I.V."/>
            <person name="Martin F.M."/>
            <person name="Hacquard S."/>
        </authorList>
    </citation>
    <scope>NUCLEOTIDE SEQUENCE</scope>
    <source>
        <strain evidence="6">MPI-CAGE-CH-0230</strain>
    </source>
</reference>
<gene>
    <name evidence="6" type="ORF">B0I36DRAFT_365521</name>
</gene>
<evidence type="ECO:0000256" key="2">
    <source>
        <dbReference type="ARBA" id="ARBA00022603"/>
    </source>
</evidence>
<keyword evidence="7" id="KW-1185">Reference proteome</keyword>
<sequence length="342" mass="36736">MATTTEASQADGLQTLADHFKDRPLSEHGSRWNTCWQRNQTDWDRGQHSVALLEILTQGLPPQNDDEGQGRTAGELFPGHPCCSSGSSTTITTDSGDQYRHGRRRPKALVPGCGRGYDVLLLGSLGYDVVGLDLSPIGIQRAREHAERSQKDGTYPVKLAGGVVQHASPEPGSFQFVEGDFFKDDWLEQVSGGGGGGEKDVKFDLIFDYTFGCALPPSARPQWANRLSSLLLRPGGRLVCLEFPSTKSPDEPGPPWAMPPGVYERYLGGRNSSSSSSSSNIQGSRVGRGGGEEEEESAGGAGLKRLIHGKPTKTHAAGMREEDDGKGGKTMVVVDCVSVWSH</sequence>
<proteinExistence type="predicted"/>
<name>A0A9P9BM33_9PEZI</name>
<evidence type="ECO:0000313" key="6">
    <source>
        <dbReference type="EMBL" id="KAH7025870.1"/>
    </source>
</evidence>
<dbReference type="SUPFAM" id="SSF53335">
    <property type="entry name" value="S-adenosyl-L-methionine-dependent methyltransferases"/>
    <property type="match status" value="1"/>
</dbReference>
<feature type="compositionally biased region" description="Low complexity" evidence="5">
    <location>
        <begin position="84"/>
        <end position="96"/>
    </location>
</feature>
<protein>
    <submittedName>
        <fullName evidence="6">S-adenosyl-L-methionine-dependent methyltransferase</fullName>
    </submittedName>
</protein>